<dbReference type="InterPro" id="IPR039672">
    <property type="entry name" value="MFS_2"/>
</dbReference>
<keyword evidence="3" id="KW-1185">Reference proteome</keyword>
<dbReference type="Pfam" id="PF13347">
    <property type="entry name" value="MFS_2"/>
    <property type="match status" value="1"/>
</dbReference>
<proteinExistence type="predicted"/>
<dbReference type="PANTHER" id="PTHR11328">
    <property type="entry name" value="MAJOR FACILITATOR SUPERFAMILY DOMAIN-CONTAINING PROTEIN"/>
    <property type="match status" value="1"/>
</dbReference>
<evidence type="ECO:0000313" key="3">
    <source>
        <dbReference type="Proteomes" id="UP001164557"/>
    </source>
</evidence>
<dbReference type="GO" id="GO:0015293">
    <property type="term" value="F:symporter activity"/>
    <property type="evidence" value="ECO:0007669"/>
    <property type="project" value="InterPro"/>
</dbReference>
<gene>
    <name evidence="2" type="ORF">LDX53_00170</name>
</gene>
<accession>A0A0F4M6Q4</accession>
<evidence type="ECO:0000313" key="2">
    <source>
        <dbReference type="EMBL" id="UZX29696.1"/>
    </source>
</evidence>
<dbReference type="InterPro" id="IPR036259">
    <property type="entry name" value="MFS_trans_sf"/>
</dbReference>
<dbReference type="Gene3D" id="1.20.1250.20">
    <property type="entry name" value="MFS general substrate transporter like domains"/>
    <property type="match status" value="1"/>
</dbReference>
<dbReference type="EMBL" id="CP084389">
    <property type="protein sequence ID" value="UZX29696.1"/>
    <property type="molecule type" value="Genomic_DNA"/>
</dbReference>
<keyword evidence="1" id="KW-0762">Sugar transport</keyword>
<dbReference type="OrthoDB" id="9764596at2"/>
<reference evidence="2" key="1">
    <citation type="submission" date="2021-09" db="EMBL/GenBank/DDBJ databases">
        <title>Lactobacillus species from Apis mellifera, Switzerland.</title>
        <authorList>
            <person name="Pfister J."/>
            <person name="Brown A."/>
            <person name="Neumann P."/>
            <person name="Collaud A."/>
            <person name="Retschnig G."/>
            <person name="Perreten V."/>
        </authorList>
    </citation>
    <scope>NUCLEOTIDE SEQUENCE</scope>
    <source>
        <strain evidence="2">IBH002</strain>
    </source>
</reference>
<dbReference type="KEGG" id="lhs:DLD54_00140"/>
<dbReference type="AlphaFoldDB" id="A0A0F4M6Q4"/>
<keyword evidence="1" id="KW-0813">Transport</keyword>
<protein>
    <submittedName>
        <fullName evidence="2">MFS transporter</fullName>
    </submittedName>
</protein>
<name>A0A0F4M6Q4_9LACO</name>
<dbReference type="GO" id="GO:0008643">
    <property type="term" value="P:carbohydrate transport"/>
    <property type="evidence" value="ECO:0007669"/>
    <property type="project" value="InterPro"/>
</dbReference>
<dbReference type="GO" id="GO:0005886">
    <property type="term" value="C:plasma membrane"/>
    <property type="evidence" value="ECO:0007669"/>
    <property type="project" value="TreeGrafter"/>
</dbReference>
<dbReference type="Proteomes" id="UP001164557">
    <property type="component" value="Chromosome"/>
</dbReference>
<sequence>MNKLSKRIYTKRKVTLWTAICYGLTDFSSGGAQAVQSAWMLYFFTSFCNLSATQGASIIAIGSWVTAVFGLVAGGITDNFYHTKLGKIFGRRHFFLIFGSPLILSYICLWFGGLNYWYYFFVYLAFLLIQQMITVPYSTLPNEMTTDFNERTLLSTTRLVFAAFSNFFANFIPAQLFKVFGQHSAMALTLNAVFFGVVYLLGLWLTAFNTWEMPVDQVENVADKEAEENKQKKHQKVHGSFWKILGRQLLDYLRVFRVKSYTQQILIYLLSFTGFDVMSMVWTYYVIFCLHGSASTAGYIMSFAGFGFIGTLIGGWAVVKFGPRKIYGVTLTIDLATFIILYALGKLQPKNTFVLLFIIMMLFIISRAIDWFLPWNMYPFMPDLGELLTGENKAGTFQAVVSFVRGLTSGLSGIFVGMYLDNNGFAKNAATQPIATQNAILNVILFGSGILIFLALLISFGYKLNKKSHTIIINEIARLRAGGSKADATDEVKRTTKDIIGVDYDKVWPEAKNSNN</sequence>
<dbReference type="SUPFAM" id="SSF103473">
    <property type="entry name" value="MFS general substrate transporter"/>
    <property type="match status" value="1"/>
</dbReference>
<organism evidence="2 3">
    <name type="scientific">Lactobacillus helsingborgensis</name>
    <dbReference type="NCBI Taxonomy" id="1218494"/>
    <lineage>
        <taxon>Bacteria</taxon>
        <taxon>Bacillati</taxon>
        <taxon>Bacillota</taxon>
        <taxon>Bacilli</taxon>
        <taxon>Lactobacillales</taxon>
        <taxon>Lactobacillaceae</taxon>
        <taxon>Lactobacillus</taxon>
    </lineage>
</organism>
<dbReference type="RefSeq" id="WP_038520491.1">
    <property type="nucleotide sequence ID" value="NZ_CP029544.1"/>
</dbReference>
<dbReference type="PANTHER" id="PTHR11328:SF24">
    <property type="entry name" value="MAJOR FACILITATOR SUPERFAMILY (MFS) PROFILE DOMAIN-CONTAINING PROTEIN"/>
    <property type="match status" value="1"/>
</dbReference>
<evidence type="ECO:0000256" key="1">
    <source>
        <dbReference type="ARBA" id="ARBA00022597"/>
    </source>
</evidence>